<comment type="caution">
    <text evidence="2">The sequence shown here is derived from an EMBL/GenBank/DDBJ whole genome shotgun (WGS) entry which is preliminary data.</text>
</comment>
<name>A0AAD9KRR6_RIDPI</name>
<accession>A0AAD9KRR6</accession>
<dbReference type="EMBL" id="JAODUO010000671">
    <property type="protein sequence ID" value="KAK2176307.1"/>
    <property type="molecule type" value="Genomic_DNA"/>
</dbReference>
<evidence type="ECO:0000313" key="3">
    <source>
        <dbReference type="Proteomes" id="UP001209878"/>
    </source>
</evidence>
<sequence>MKKYGVATATCPHTTLKRVLVHPKDKVELVEQGELLYQIPCKNCGAECIGETGRLLKTRLDEHRKDADNTNNEKYTRSNKSALTVTDHAMTENHIIDWEGAIIIEKEPNRRTRQIKEAIWIRKTKTPTNRDEGNDQLPHVYDDVIGH</sequence>
<dbReference type="CDD" id="cd10442">
    <property type="entry name" value="GIY-YIG_PLEs"/>
    <property type="match status" value="1"/>
</dbReference>
<dbReference type="PANTHER" id="PTHR21301">
    <property type="entry name" value="REVERSE TRANSCRIPTASE"/>
    <property type="match status" value="1"/>
</dbReference>
<reference evidence="2" key="1">
    <citation type="journal article" date="2023" name="Mol. Biol. Evol.">
        <title>Third-Generation Sequencing Reveals the Adaptive Role of the Epigenome in Three Deep-Sea Polychaetes.</title>
        <authorList>
            <person name="Perez M."/>
            <person name="Aroh O."/>
            <person name="Sun Y."/>
            <person name="Lan Y."/>
            <person name="Juniper S.K."/>
            <person name="Young C.R."/>
            <person name="Angers B."/>
            <person name="Qian P.Y."/>
        </authorList>
    </citation>
    <scope>NUCLEOTIDE SEQUENCE</scope>
    <source>
        <strain evidence="2">R07B-5</strain>
    </source>
</reference>
<keyword evidence="3" id="KW-1185">Reference proteome</keyword>
<feature type="region of interest" description="Disordered" evidence="1">
    <location>
        <begin position="126"/>
        <end position="147"/>
    </location>
</feature>
<organism evidence="2 3">
    <name type="scientific">Ridgeia piscesae</name>
    <name type="common">Tubeworm</name>
    <dbReference type="NCBI Taxonomy" id="27915"/>
    <lineage>
        <taxon>Eukaryota</taxon>
        <taxon>Metazoa</taxon>
        <taxon>Spiralia</taxon>
        <taxon>Lophotrochozoa</taxon>
        <taxon>Annelida</taxon>
        <taxon>Polychaeta</taxon>
        <taxon>Sedentaria</taxon>
        <taxon>Canalipalpata</taxon>
        <taxon>Sabellida</taxon>
        <taxon>Siboglinidae</taxon>
        <taxon>Ridgeia</taxon>
    </lineage>
</organism>
<dbReference type="AlphaFoldDB" id="A0AAD9KRR6"/>
<proteinExistence type="predicted"/>
<dbReference type="Proteomes" id="UP001209878">
    <property type="component" value="Unassembled WGS sequence"/>
</dbReference>
<evidence type="ECO:0000313" key="2">
    <source>
        <dbReference type="EMBL" id="KAK2176307.1"/>
    </source>
</evidence>
<evidence type="ECO:0000256" key="1">
    <source>
        <dbReference type="SAM" id="MobiDB-lite"/>
    </source>
</evidence>
<dbReference type="PANTHER" id="PTHR21301:SF11">
    <property type="entry name" value="GIY-YIG DOMAIN-CONTAINING PROTEIN"/>
    <property type="match status" value="1"/>
</dbReference>
<protein>
    <submittedName>
        <fullName evidence="2">Uncharacterized protein</fullName>
    </submittedName>
</protein>
<gene>
    <name evidence="2" type="ORF">NP493_672g01011</name>
</gene>